<accession>A0ACC2MV15</accession>
<protein>
    <submittedName>
        <fullName evidence="1">Uncharacterized protein</fullName>
    </submittedName>
</protein>
<evidence type="ECO:0000313" key="1">
    <source>
        <dbReference type="EMBL" id="KAJ8649531.1"/>
    </source>
</evidence>
<organism evidence="1 2">
    <name type="scientific">Persea americana</name>
    <name type="common">Avocado</name>
    <dbReference type="NCBI Taxonomy" id="3435"/>
    <lineage>
        <taxon>Eukaryota</taxon>
        <taxon>Viridiplantae</taxon>
        <taxon>Streptophyta</taxon>
        <taxon>Embryophyta</taxon>
        <taxon>Tracheophyta</taxon>
        <taxon>Spermatophyta</taxon>
        <taxon>Magnoliopsida</taxon>
        <taxon>Magnoliidae</taxon>
        <taxon>Laurales</taxon>
        <taxon>Lauraceae</taxon>
        <taxon>Persea</taxon>
    </lineage>
</organism>
<comment type="caution">
    <text evidence="1">The sequence shown here is derived from an EMBL/GenBank/DDBJ whole genome shotgun (WGS) entry which is preliminary data.</text>
</comment>
<proteinExistence type="predicted"/>
<sequence>MRSNGFSGQNPISLPTSNSRAVQQHLFSLLNNNKTPMGMRDLAQIHAQIVLNGYTQKNFVLSKLLFLLISSGNLHHAHQAFQHIHSPSTPTCNHIIRAFSLSPTPHQSLLTYTTRMQPSPNAHPDTHTFSFLLASCSAMGPSLAACREGEQIHARVVSSGFYSNVFVQTNLINMYYCSGRDGEAATKARRVFDEMPQRSVVTWNSLLAGLLRLNHVDAARKVFDDMPERNVVSWTTMVAEFARSGKCKQALVLFREMRRANVEPDQVALVAALSACAELGDVELGRWIHAYSNSNSLLFQQGQQRRLVSLDNALIHMYAKCGLIEEGYRIFREMPRRSTVSWTTMITGFAMHGQGEDALAIFKQMVNTRGVEPDDVTFIGVLCACSHAGLVDEGRRYFEMMIRECRIEPRIEHYGCMVDLLSRAGLLDEAYELVTTMPMEPNNAVLGALLGGCRIHKDVELASRVGGWLYPDDHLVLLANVYAAAKRWDGVMRAWERMAKMGVRKPAGRSYIQVNGVIHDFVAGDETHQEAADIYEIVREVMTQADSLGEYMSDDSIE</sequence>
<evidence type="ECO:0000313" key="2">
    <source>
        <dbReference type="Proteomes" id="UP001234297"/>
    </source>
</evidence>
<gene>
    <name evidence="1" type="ORF">MRB53_002554</name>
</gene>
<dbReference type="Proteomes" id="UP001234297">
    <property type="component" value="Chromosome 1"/>
</dbReference>
<keyword evidence="2" id="KW-1185">Reference proteome</keyword>
<name>A0ACC2MV15_PERAE</name>
<reference evidence="1 2" key="1">
    <citation type="journal article" date="2022" name="Hortic Res">
        <title>A haplotype resolved chromosomal level avocado genome allows analysis of novel avocado genes.</title>
        <authorList>
            <person name="Nath O."/>
            <person name="Fletcher S.J."/>
            <person name="Hayward A."/>
            <person name="Shaw L.M."/>
            <person name="Masouleh A.K."/>
            <person name="Furtado A."/>
            <person name="Henry R.J."/>
            <person name="Mitter N."/>
        </authorList>
    </citation>
    <scope>NUCLEOTIDE SEQUENCE [LARGE SCALE GENOMIC DNA]</scope>
    <source>
        <strain evidence="2">cv. Hass</strain>
    </source>
</reference>
<dbReference type="EMBL" id="CM056809">
    <property type="protein sequence ID" value="KAJ8649531.1"/>
    <property type="molecule type" value="Genomic_DNA"/>
</dbReference>